<dbReference type="Proteomes" id="UP000015241">
    <property type="component" value="Unassembled WGS sequence"/>
</dbReference>
<dbReference type="AlphaFoldDB" id="S8FIS2"/>
<dbReference type="HOGENOM" id="CLU_806619_0_0_1"/>
<dbReference type="EMBL" id="KE504167">
    <property type="protein sequence ID" value="EPS98279.1"/>
    <property type="molecule type" value="Genomic_DNA"/>
</dbReference>
<evidence type="ECO:0000313" key="1">
    <source>
        <dbReference type="EMBL" id="EPS98279.1"/>
    </source>
</evidence>
<dbReference type="eggNOG" id="ENOG502SIGD">
    <property type="taxonomic scope" value="Eukaryota"/>
</dbReference>
<protein>
    <submittedName>
        <fullName evidence="1">Uncharacterized protein</fullName>
    </submittedName>
</protein>
<proteinExistence type="predicted"/>
<sequence>MSEIIPSYDALQSYVRSAAFDEDCAERDRIVVLLGKNDVDCSYDIIDTEPSSSADISPDHIPQPELESYLYYYGIRRLSRRGPKLIFRTSKDVFKGPSGPHEWVRDLRVLPVYEHDKLGKDNLWDVIRCKSLPHPSRYGWGFCPTHFPPRDLGPEIEAGKFMRLMRLMRTCRDAPFDAENPFAWKDSSDFDYPLNRLFKLQGILSAEEMRTPDDNNSGEPMRYVIKHGSTQHTTIGCLNGFESHVLCYTALGTRDSVEAAVYSYGTYCHSFYNSEDYRPFSRAGDSGSLIADAHGKAAALLTSGTGPAHSPDIAYGVPMHWFWDIIEAQFPGANLYFDIEFNDF</sequence>
<name>S8FIS2_FOMSC</name>
<reference evidence="1 2" key="1">
    <citation type="journal article" date="2012" name="Science">
        <title>The Paleozoic origin of enzymatic lignin decomposition reconstructed from 31 fungal genomes.</title>
        <authorList>
            <person name="Floudas D."/>
            <person name="Binder M."/>
            <person name="Riley R."/>
            <person name="Barry K."/>
            <person name="Blanchette R.A."/>
            <person name="Henrissat B."/>
            <person name="Martinez A.T."/>
            <person name="Otillar R."/>
            <person name="Spatafora J.W."/>
            <person name="Yadav J.S."/>
            <person name="Aerts A."/>
            <person name="Benoit I."/>
            <person name="Boyd A."/>
            <person name="Carlson A."/>
            <person name="Copeland A."/>
            <person name="Coutinho P.M."/>
            <person name="de Vries R.P."/>
            <person name="Ferreira P."/>
            <person name="Findley K."/>
            <person name="Foster B."/>
            <person name="Gaskell J."/>
            <person name="Glotzer D."/>
            <person name="Gorecki P."/>
            <person name="Heitman J."/>
            <person name="Hesse C."/>
            <person name="Hori C."/>
            <person name="Igarashi K."/>
            <person name="Jurgens J.A."/>
            <person name="Kallen N."/>
            <person name="Kersten P."/>
            <person name="Kohler A."/>
            <person name="Kuees U."/>
            <person name="Kumar T.K.A."/>
            <person name="Kuo A."/>
            <person name="LaButti K."/>
            <person name="Larrondo L.F."/>
            <person name="Lindquist E."/>
            <person name="Ling A."/>
            <person name="Lombard V."/>
            <person name="Lucas S."/>
            <person name="Lundell T."/>
            <person name="Martin R."/>
            <person name="McLaughlin D.J."/>
            <person name="Morgenstern I."/>
            <person name="Morin E."/>
            <person name="Murat C."/>
            <person name="Nagy L.G."/>
            <person name="Nolan M."/>
            <person name="Ohm R.A."/>
            <person name="Patyshakuliyeva A."/>
            <person name="Rokas A."/>
            <person name="Ruiz-Duenas F.J."/>
            <person name="Sabat G."/>
            <person name="Salamov A."/>
            <person name="Samejima M."/>
            <person name="Schmutz J."/>
            <person name="Slot J.C."/>
            <person name="St John F."/>
            <person name="Stenlid J."/>
            <person name="Sun H."/>
            <person name="Sun S."/>
            <person name="Syed K."/>
            <person name="Tsang A."/>
            <person name="Wiebenga A."/>
            <person name="Young D."/>
            <person name="Pisabarro A."/>
            <person name="Eastwood D.C."/>
            <person name="Martin F."/>
            <person name="Cullen D."/>
            <person name="Grigoriev I.V."/>
            <person name="Hibbett D.S."/>
        </authorList>
    </citation>
    <scope>NUCLEOTIDE SEQUENCE</scope>
    <source>
        <strain evidence="2">FP-58527</strain>
    </source>
</reference>
<evidence type="ECO:0000313" key="2">
    <source>
        <dbReference type="Proteomes" id="UP000015241"/>
    </source>
</evidence>
<accession>S8FIS2</accession>
<keyword evidence="2" id="KW-1185">Reference proteome</keyword>
<dbReference type="InParanoid" id="S8FIS2"/>
<dbReference type="OrthoDB" id="5424209at2759"/>
<gene>
    <name evidence="1" type="ORF">FOMPIDRAFT_1051677</name>
</gene>
<organism evidence="1 2">
    <name type="scientific">Fomitopsis schrenkii</name>
    <name type="common">Brown rot fungus</name>
    <dbReference type="NCBI Taxonomy" id="2126942"/>
    <lineage>
        <taxon>Eukaryota</taxon>
        <taxon>Fungi</taxon>
        <taxon>Dikarya</taxon>
        <taxon>Basidiomycota</taxon>
        <taxon>Agaricomycotina</taxon>
        <taxon>Agaricomycetes</taxon>
        <taxon>Polyporales</taxon>
        <taxon>Fomitopsis</taxon>
    </lineage>
</organism>